<dbReference type="Proteomes" id="UP000051315">
    <property type="component" value="Unassembled WGS sequence"/>
</dbReference>
<dbReference type="PROSITE" id="PS51677">
    <property type="entry name" value="NODB"/>
    <property type="match status" value="1"/>
</dbReference>
<dbReference type="PATRIC" id="fig|1423735.3.peg.68"/>
<dbReference type="EMBL" id="AZFX01000009">
    <property type="protein sequence ID" value="KRM13081.1"/>
    <property type="molecule type" value="Genomic_DNA"/>
</dbReference>
<gene>
    <name evidence="4" type="ORF">FC15_GL000067</name>
</gene>
<dbReference type="OrthoDB" id="9812065at2"/>
<proteinExistence type="predicted"/>
<dbReference type="Gene3D" id="3.20.20.370">
    <property type="entry name" value="Glycoside hydrolase/deacetylase"/>
    <property type="match status" value="1"/>
</dbReference>
<organism evidence="4 5">
    <name type="scientific">Lapidilactobacillus concavus DSM 17758</name>
    <dbReference type="NCBI Taxonomy" id="1423735"/>
    <lineage>
        <taxon>Bacteria</taxon>
        <taxon>Bacillati</taxon>
        <taxon>Bacillota</taxon>
        <taxon>Bacilli</taxon>
        <taxon>Lactobacillales</taxon>
        <taxon>Lactobacillaceae</taxon>
        <taxon>Lapidilactobacillus</taxon>
    </lineage>
</organism>
<dbReference type="CDD" id="cd10917">
    <property type="entry name" value="CE4_NodB_like_6s_7s"/>
    <property type="match status" value="1"/>
</dbReference>
<dbReference type="GO" id="GO:0016810">
    <property type="term" value="F:hydrolase activity, acting on carbon-nitrogen (but not peptide) bonds"/>
    <property type="evidence" value="ECO:0007669"/>
    <property type="project" value="InterPro"/>
</dbReference>
<dbReference type="SUPFAM" id="SSF88713">
    <property type="entry name" value="Glycoside hydrolase/deacetylase"/>
    <property type="match status" value="1"/>
</dbReference>
<evidence type="ECO:0000259" key="3">
    <source>
        <dbReference type="PROSITE" id="PS51677"/>
    </source>
</evidence>
<keyword evidence="5" id="KW-1185">Reference proteome</keyword>
<protein>
    <submittedName>
        <fullName evidence="4">Polysaccharide deacetylase</fullName>
    </submittedName>
</protein>
<dbReference type="GO" id="GO:0005975">
    <property type="term" value="P:carbohydrate metabolic process"/>
    <property type="evidence" value="ECO:0007669"/>
    <property type="project" value="InterPro"/>
</dbReference>
<feature type="domain" description="NodB homology" evidence="3">
    <location>
        <begin position="2"/>
        <end position="176"/>
    </location>
</feature>
<evidence type="ECO:0000256" key="1">
    <source>
        <dbReference type="ARBA" id="ARBA00022723"/>
    </source>
</evidence>
<sequence>MKQIVLTFDDGPEPTTTPQILDSLKEQQVKATFMLWGEHVKAHPEIVKRAKQEGHAFGSHTYSHRSLLDLTDAEVVEEMARADEIILKTIGQKPEFCRPPYGDIDARVAKLLNRAAIIWSVDSRDWASHDEQQILARVKQYAHDGGIILMHDIQPATRDVLMCVIDYLKAANYEFVTIPELFQNKLKPMFSYYSTEKIHHLT</sequence>
<dbReference type="Pfam" id="PF01522">
    <property type="entry name" value="Polysacc_deac_1"/>
    <property type="match status" value="1"/>
</dbReference>
<evidence type="ECO:0000313" key="4">
    <source>
        <dbReference type="EMBL" id="KRM13081.1"/>
    </source>
</evidence>
<dbReference type="InterPro" id="IPR050248">
    <property type="entry name" value="Polysacc_deacetylase_ArnD"/>
</dbReference>
<dbReference type="RefSeq" id="WP_057823316.1">
    <property type="nucleotide sequence ID" value="NZ_AZFX01000009.1"/>
</dbReference>
<name>A0A0R1WC44_9LACO</name>
<evidence type="ECO:0000313" key="5">
    <source>
        <dbReference type="Proteomes" id="UP000051315"/>
    </source>
</evidence>
<dbReference type="GO" id="GO:0046872">
    <property type="term" value="F:metal ion binding"/>
    <property type="evidence" value="ECO:0007669"/>
    <property type="project" value="UniProtKB-KW"/>
</dbReference>
<keyword evidence="1" id="KW-0479">Metal-binding</keyword>
<dbReference type="InterPro" id="IPR002509">
    <property type="entry name" value="NODB_dom"/>
</dbReference>
<dbReference type="PANTHER" id="PTHR10587:SF133">
    <property type="entry name" value="CHITIN DEACETYLASE 1-RELATED"/>
    <property type="match status" value="1"/>
</dbReference>
<dbReference type="STRING" id="1423735.FC15_GL000067"/>
<comment type="caution">
    <text evidence="4">The sequence shown here is derived from an EMBL/GenBank/DDBJ whole genome shotgun (WGS) entry which is preliminary data.</text>
</comment>
<keyword evidence="2" id="KW-0378">Hydrolase</keyword>
<dbReference type="InterPro" id="IPR011330">
    <property type="entry name" value="Glyco_hydro/deAcase_b/a-brl"/>
</dbReference>
<dbReference type="GO" id="GO:0016020">
    <property type="term" value="C:membrane"/>
    <property type="evidence" value="ECO:0007669"/>
    <property type="project" value="TreeGrafter"/>
</dbReference>
<reference evidence="4 5" key="1">
    <citation type="journal article" date="2015" name="Genome Announc.">
        <title>Expanding the biotechnology potential of lactobacilli through comparative genomics of 213 strains and associated genera.</title>
        <authorList>
            <person name="Sun Z."/>
            <person name="Harris H.M."/>
            <person name="McCann A."/>
            <person name="Guo C."/>
            <person name="Argimon S."/>
            <person name="Zhang W."/>
            <person name="Yang X."/>
            <person name="Jeffery I.B."/>
            <person name="Cooney J.C."/>
            <person name="Kagawa T.F."/>
            <person name="Liu W."/>
            <person name="Song Y."/>
            <person name="Salvetti E."/>
            <person name="Wrobel A."/>
            <person name="Rasinkangas P."/>
            <person name="Parkhill J."/>
            <person name="Rea M.C."/>
            <person name="O'Sullivan O."/>
            <person name="Ritari J."/>
            <person name="Douillard F.P."/>
            <person name="Paul Ross R."/>
            <person name="Yang R."/>
            <person name="Briner A.E."/>
            <person name="Felis G.E."/>
            <person name="de Vos W.M."/>
            <person name="Barrangou R."/>
            <person name="Klaenhammer T.R."/>
            <person name="Caufield P.W."/>
            <person name="Cui Y."/>
            <person name="Zhang H."/>
            <person name="O'Toole P.W."/>
        </authorList>
    </citation>
    <scope>NUCLEOTIDE SEQUENCE [LARGE SCALE GENOMIC DNA]</scope>
    <source>
        <strain evidence="4 5">DSM 17758</strain>
    </source>
</reference>
<dbReference type="PANTHER" id="PTHR10587">
    <property type="entry name" value="GLYCOSYL TRANSFERASE-RELATED"/>
    <property type="match status" value="1"/>
</dbReference>
<dbReference type="AlphaFoldDB" id="A0A0R1WC44"/>
<evidence type="ECO:0000256" key="2">
    <source>
        <dbReference type="ARBA" id="ARBA00022801"/>
    </source>
</evidence>
<accession>A0A0R1WC44</accession>